<feature type="transmembrane region" description="Helical" evidence="1">
    <location>
        <begin position="140"/>
        <end position="162"/>
    </location>
</feature>
<feature type="transmembrane region" description="Helical" evidence="1">
    <location>
        <begin position="94"/>
        <end position="119"/>
    </location>
</feature>
<dbReference type="OMA" id="WGDEAVC"/>
<evidence type="ECO:0000313" key="3">
    <source>
        <dbReference type="Proteomes" id="UP000694546"/>
    </source>
</evidence>
<dbReference type="AlphaFoldDB" id="A0A8C5C0L8"/>
<dbReference type="GO" id="GO:0016020">
    <property type="term" value="C:membrane"/>
    <property type="evidence" value="ECO:0007669"/>
    <property type="project" value="TreeGrafter"/>
</dbReference>
<dbReference type="RefSeq" id="XP_030227551.1">
    <property type="nucleotide sequence ID" value="XM_030371691.1"/>
</dbReference>
<feature type="transmembrane region" description="Helical" evidence="1">
    <location>
        <begin position="214"/>
        <end position="236"/>
    </location>
</feature>
<dbReference type="GeneID" id="115555007"/>
<keyword evidence="3" id="KW-1185">Reference proteome</keyword>
<protein>
    <submittedName>
        <fullName evidence="2">Transmembrane protein 44</fullName>
    </submittedName>
</protein>
<gene>
    <name evidence="2" type="primary">TMEM44</name>
    <name evidence="2" type="synonym">tmem44</name>
</gene>
<dbReference type="InterPro" id="IPR051415">
    <property type="entry name" value="LAAT-1"/>
</dbReference>
<dbReference type="Proteomes" id="UP000694546">
    <property type="component" value="Chromosome 12"/>
</dbReference>
<keyword evidence="1" id="KW-0472">Membrane</keyword>
<reference evidence="2" key="2">
    <citation type="submission" date="2025-09" db="UniProtKB">
        <authorList>
            <consortium name="Ensembl"/>
        </authorList>
    </citation>
    <scope>IDENTIFICATION</scope>
</reference>
<dbReference type="GeneTree" id="ENSGT00390000018718"/>
<accession>A0A8C5C0L8</accession>
<dbReference type="PANTHER" id="PTHR16201">
    <property type="entry name" value="SEVEN TRANSMEMBRANE PROTEIN 1-RELATED"/>
    <property type="match status" value="1"/>
</dbReference>
<feature type="transmembrane region" description="Helical" evidence="1">
    <location>
        <begin position="248"/>
        <end position="271"/>
    </location>
</feature>
<feature type="transmembrane region" description="Helical" evidence="1">
    <location>
        <begin position="182"/>
        <end position="202"/>
    </location>
</feature>
<dbReference type="PANTHER" id="PTHR16201:SF53">
    <property type="entry name" value="TRANSMEMBRANE PROTEIN 44"/>
    <property type="match status" value="1"/>
</dbReference>
<sequence>MNDLTDNRIHNFRSFYQFCVEAITTCLSFNADKACVPFALFALSALLLFTSCVVLIHQRCTVRQGNTGAVVTIYCFLGNLCSTIGAVLSQQLDIQIVFGVLTVAVDFVNIVSIFLTLYICWNSTKDRRLRIIRRRRRQQLLCMCLLMGLGGYATSESIPAYRPFSRRKLLDTFLQVSDNTQVLGYTLGMISLAIVCTSRFPAINRACRREKVSPAAGVSAVLCSSTGLLYISALLLSDPVVPGLFLKAAPWLLSALCGATLDLLVLVIFWCRKGARRKPERISLDTQSLLEFPHFHKRHGNQLKKHRKQEKNNRKTPKTAEIGHYMDVSVQPAVKECREDLMLFGRDNLATGTTRGVQLVQVASGGSVCSSCTSYDSSSYSSELEWDFEEARSCWSEPPWRTEEGDEFLQDWPKNPPPFVASTCSASDFTEMPL</sequence>
<evidence type="ECO:0000313" key="2">
    <source>
        <dbReference type="Ensembl" id="ENSGMOP00000054865.1"/>
    </source>
</evidence>
<reference evidence="2" key="1">
    <citation type="submission" date="2025-08" db="UniProtKB">
        <authorList>
            <consortium name="Ensembl"/>
        </authorList>
    </citation>
    <scope>IDENTIFICATION</scope>
</reference>
<name>A0A8C5C0L8_GADMO</name>
<proteinExistence type="predicted"/>
<keyword evidence="1" id="KW-1133">Transmembrane helix</keyword>
<feature type="transmembrane region" description="Helical" evidence="1">
    <location>
        <begin position="38"/>
        <end position="56"/>
    </location>
</feature>
<dbReference type="Ensembl" id="ENSGMOT00000044393.1">
    <property type="protein sequence ID" value="ENSGMOP00000054865.1"/>
    <property type="gene ID" value="ENSGMOG00000029762.1"/>
</dbReference>
<keyword evidence="1" id="KW-0812">Transmembrane</keyword>
<dbReference type="GO" id="GO:0015174">
    <property type="term" value="F:basic amino acid transmembrane transporter activity"/>
    <property type="evidence" value="ECO:0007669"/>
    <property type="project" value="TreeGrafter"/>
</dbReference>
<feature type="transmembrane region" description="Helical" evidence="1">
    <location>
        <begin position="68"/>
        <end position="88"/>
    </location>
</feature>
<evidence type="ECO:0000256" key="1">
    <source>
        <dbReference type="SAM" id="Phobius"/>
    </source>
</evidence>
<organism evidence="2 3">
    <name type="scientific">Gadus morhua</name>
    <name type="common">Atlantic cod</name>
    <dbReference type="NCBI Taxonomy" id="8049"/>
    <lineage>
        <taxon>Eukaryota</taxon>
        <taxon>Metazoa</taxon>
        <taxon>Chordata</taxon>
        <taxon>Craniata</taxon>
        <taxon>Vertebrata</taxon>
        <taxon>Euteleostomi</taxon>
        <taxon>Actinopterygii</taxon>
        <taxon>Neopterygii</taxon>
        <taxon>Teleostei</taxon>
        <taxon>Neoteleostei</taxon>
        <taxon>Acanthomorphata</taxon>
        <taxon>Zeiogadaria</taxon>
        <taxon>Gadariae</taxon>
        <taxon>Gadiformes</taxon>
        <taxon>Gadoidei</taxon>
        <taxon>Gadidae</taxon>
        <taxon>Gadus</taxon>
    </lineage>
</organism>